<proteinExistence type="inferred from homology"/>
<dbReference type="PRINTS" id="PR00922">
    <property type="entry name" value="DADACBPTASE3"/>
</dbReference>
<evidence type="ECO:0000313" key="4">
    <source>
        <dbReference type="EMBL" id="WPY01387.1"/>
    </source>
</evidence>
<evidence type="ECO:0000313" key="5">
    <source>
        <dbReference type="Proteomes" id="UP001326613"/>
    </source>
</evidence>
<keyword evidence="5" id="KW-1185">Reference proteome</keyword>
<evidence type="ECO:0000256" key="3">
    <source>
        <dbReference type="SAM" id="SignalP"/>
    </source>
</evidence>
<keyword evidence="2" id="KW-0378">Hydrolase</keyword>
<dbReference type="Gene3D" id="3.40.710.10">
    <property type="entry name" value="DD-peptidase/beta-lactamase superfamily"/>
    <property type="match status" value="1"/>
</dbReference>
<sequence>MPKIIIIIISILCYYSSTQANITHTIQAEINKVAPHLNIGIKIKNLKTNKIVYAQNVERYYTFASSLKLITILTLQQYFGIDHNFVSRIIKDNNDYYLDIQDPDFSINDLDFLISRIKEASVHEIQGNFYIINHTFTIPAVTVNKMVIDGVYCYGAPVTKVHVNKNCTRLVANAADTQGNLIKLTEQELIPYNLINKAVTVLDQHKAKVNINIVQDQLIVDGTLNKASGKITIGAVVNDNLAHVKLMLAKMLNQYNITITGKILSGYVPATGQELVKRNKSFTQIASSALKNSDNYITDYLFAEYATDFGKDDWRDTGALLKQLVFDKFKVDLKNSVIVDGSGLSRYNMLTVTQFDSFLTALYHQNNFKSLIMMLARAGEEGSLINRFKGVQIFAKTGGMSGVSSLAGYVFDRDNTPYSFVIVSNNYIESKKRILDLEEAIIRAVIKSLS</sequence>
<keyword evidence="3" id="KW-0732">Signal</keyword>
<accession>A0ABZ0UXN7</accession>
<dbReference type="InterPro" id="IPR012338">
    <property type="entry name" value="Beta-lactam/transpept-like"/>
</dbReference>
<organism evidence="4 5">
    <name type="scientific">Candidatus Trichorickettsia mobilis</name>
    <dbReference type="NCBI Taxonomy" id="1346319"/>
    <lineage>
        <taxon>Bacteria</taxon>
        <taxon>Pseudomonadati</taxon>
        <taxon>Pseudomonadota</taxon>
        <taxon>Alphaproteobacteria</taxon>
        <taxon>Rickettsiales</taxon>
        <taxon>Rickettsiaceae</taxon>
        <taxon>Rickettsieae</taxon>
        <taxon>Candidatus Trichorickettsia</taxon>
    </lineage>
</organism>
<feature type="signal peptide" evidence="3">
    <location>
        <begin position="1"/>
        <end position="20"/>
    </location>
</feature>
<reference evidence="4 5" key="1">
    <citation type="submission" date="2022-10" db="EMBL/GenBank/DDBJ databases">
        <title>Host association and intracellularity evolved multiple times independently in the Rickettsiales.</title>
        <authorList>
            <person name="Castelli M."/>
            <person name="Nardi T."/>
            <person name="Gammuto L."/>
            <person name="Bellinzona G."/>
            <person name="Sabaneyeva E."/>
            <person name="Potekhin A."/>
            <person name="Serra V."/>
            <person name="Petroni G."/>
            <person name="Sassera D."/>
        </authorList>
    </citation>
    <scope>NUCLEOTIDE SEQUENCE [LARGE SCALE GENOMIC DNA]</scope>
    <source>
        <strain evidence="4 5">Kr 154-4</strain>
    </source>
</reference>
<dbReference type="PANTHER" id="PTHR30023:SF0">
    <property type="entry name" value="PENICILLIN-SENSITIVE CARBOXYPEPTIDASE A"/>
    <property type="match status" value="1"/>
</dbReference>
<dbReference type="NCBIfam" id="TIGR00666">
    <property type="entry name" value="PBP4"/>
    <property type="match status" value="1"/>
</dbReference>
<dbReference type="RefSeq" id="WP_323738162.1">
    <property type="nucleotide sequence ID" value="NZ_CP112932.1"/>
</dbReference>
<dbReference type="EMBL" id="CP112932">
    <property type="protein sequence ID" value="WPY01387.1"/>
    <property type="molecule type" value="Genomic_DNA"/>
</dbReference>
<name>A0ABZ0UXN7_9RICK</name>
<feature type="chain" id="PRO_5045741612" evidence="3">
    <location>
        <begin position="21"/>
        <end position="450"/>
    </location>
</feature>
<dbReference type="InterPro" id="IPR000667">
    <property type="entry name" value="Peptidase_S13"/>
</dbReference>
<dbReference type="Pfam" id="PF02113">
    <property type="entry name" value="Peptidase_S13"/>
    <property type="match status" value="1"/>
</dbReference>
<dbReference type="SUPFAM" id="SSF56601">
    <property type="entry name" value="beta-lactamase/transpeptidase-like"/>
    <property type="match status" value="1"/>
</dbReference>
<comment type="similarity">
    <text evidence="1">Belongs to the peptidase S13 family.</text>
</comment>
<evidence type="ECO:0000256" key="2">
    <source>
        <dbReference type="ARBA" id="ARBA00022801"/>
    </source>
</evidence>
<gene>
    <name evidence="4" type="ORF">Trichorick_01298</name>
</gene>
<dbReference type="Proteomes" id="UP001326613">
    <property type="component" value="Chromosome"/>
</dbReference>
<protein>
    <submittedName>
        <fullName evidence="4">Penicillin binding protein transpeptidase super family domain protein</fullName>
    </submittedName>
</protein>
<evidence type="ECO:0000256" key="1">
    <source>
        <dbReference type="ARBA" id="ARBA00006096"/>
    </source>
</evidence>
<dbReference type="PANTHER" id="PTHR30023">
    <property type="entry name" value="D-ALANYL-D-ALANINE CARBOXYPEPTIDASE"/>
    <property type="match status" value="1"/>
</dbReference>